<evidence type="ECO:0000256" key="1">
    <source>
        <dbReference type="SAM" id="MobiDB-lite"/>
    </source>
</evidence>
<evidence type="ECO:0000313" key="2">
    <source>
        <dbReference type="EMBL" id="GHC73501.1"/>
    </source>
</evidence>
<evidence type="ECO:0000313" key="3">
    <source>
        <dbReference type="Proteomes" id="UP000641137"/>
    </source>
</evidence>
<dbReference type="Proteomes" id="UP000641137">
    <property type="component" value="Unassembled WGS sequence"/>
</dbReference>
<dbReference type="AlphaFoldDB" id="A0A8J3DQX2"/>
<sequence>MSAENPVDVVDIDLSQASSMHSPTRQQRLRYEGTGSIPNSANRGAVSYG</sequence>
<name>A0A8J3DQX2_9HYPH</name>
<organism evidence="2 3">
    <name type="scientific">Limoniibacter endophyticus</name>
    <dbReference type="NCBI Taxonomy" id="1565040"/>
    <lineage>
        <taxon>Bacteria</taxon>
        <taxon>Pseudomonadati</taxon>
        <taxon>Pseudomonadota</taxon>
        <taxon>Alphaproteobacteria</taxon>
        <taxon>Hyphomicrobiales</taxon>
        <taxon>Bartonellaceae</taxon>
        <taxon>Limoniibacter</taxon>
    </lineage>
</organism>
<accession>A0A8J3DQX2</accession>
<feature type="compositionally biased region" description="Polar residues" evidence="1">
    <location>
        <begin position="15"/>
        <end position="26"/>
    </location>
</feature>
<reference evidence="2" key="2">
    <citation type="submission" date="2020-09" db="EMBL/GenBank/DDBJ databases">
        <authorList>
            <person name="Sun Q."/>
            <person name="Kim S."/>
        </authorList>
    </citation>
    <scope>NUCLEOTIDE SEQUENCE</scope>
    <source>
        <strain evidence="2">KCTC 42097</strain>
    </source>
</reference>
<reference evidence="2" key="1">
    <citation type="journal article" date="2014" name="Int. J. Syst. Evol. Microbiol.">
        <title>Complete genome sequence of Corynebacterium casei LMG S-19264T (=DSM 44701T), isolated from a smear-ripened cheese.</title>
        <authorList>
            <consortium name="US DOE Joint Genome Institute (JGI-PGF)"/>
            <person name="Walter F."/>
            <person name="Albersmeier A."/>
            <person name="Kalinowski J."/>
            <person name="Ruckert C."/>
        </authorList>
    </citation>
    <scope>NUCLEOTIDE SEQUENCE</scope>
    <source>
        <strain evidence="2">KCTC 42097</strain>
    </source>
</reference>
<gene>
    <name evidence="2" type="ORF">GCM10010136_21670</name>
</gene>
<feature type="region of interest" description="Disordered" evidence="1">
    <location>
        <begin position="1"/>
        <end position="49"/>
    </location>
</feature>
<dbReference type="EMBL" id="BMZO01000007">
    <property type="protein sequence ID" value="GHC73501.1"/>
    <property type="molecule type" value="Genomic_DNA"/>
</dbReference>
<proteinExistence type="predicted"/>
<comment type="caution">
    <text evidence="2">The sequence shown here is derived from an EMBL/GenBank/DDBJ whole genome shotgun (WGS) entry which is preliminary data.</text>
</comment>
<protein>
    <submittedName>
        <fullName evidence="2">Uncharacterized protein</fullName>
    </submittedName>
</protein>
<keyword evidence="3" id="KW-1185">Reference proteome</keyword>